<dbReference type="InterPro" id="IPR005471">
    <property type="entry name" value="Tscrpt_reg_IclR_N"/>
</dbReference>
<keyword evidence="3" id="KW-0804">Transcription</keyword>
<dbReference type="GO" id="GO:0003677">
    <property type="term" value="F:DNA binding"/>
    <property type="evidence" value="ECO:0007669"/>
    <property type="project" value="UniProtKB-KW"/>
</dbReference>
<dbReference type="RefSeq" id="WP_046599258.1">
    <property type="nucleotide sequence ID" value="NZ_HG938354.1"/>
</dbReference>
<dbReference type="PANTHER" id="PTHR30136:SF8">
    <property type="entry name" value="TRANSCRIPTIONAL REGULATORY PROTEIN"/>
    <property type="match status" value="1"/>
</dbReference>
<dbReference type="SUPFAM" id="SSF55781">
    <property type="entry name" value="GAF domain-like"/>
    <property type="match status" value="1"/>
</dbReference>
<dbReference type="HOGENOM" id="CLU_062618_4_1_5"/>
<dbReference type="KEGG" id="ngg:RG540_PA16880"/>
<sequence>MDTTYSNRIQEESGGVRPLSTVLKTMAVLDVLASSARGMKLPEIASAMELSRPTAYQRLLTLIEAGWVEQDHEMRYRLTMHACRLAAAAMEQANLGTRVQPIIEMLVHRVKETASLAVLDRGLPCIVSRVESESVLRAEQKIGTTMSLEGSASGRILTAFADEVTLARLKESGEPLASEELLGEARANGYALSSGYTHSGVVAIAAPIFDLRGKCASTISLVMPEMRFDLESFREPLLETARTITKMQQGER</sequence>
<keyword evidence="1" id="KW-0805">Transcription regulation</keyword>
<evidence type="ECO:0000313" key="7">
    <source>
        <dbReference type="Proteomes" id="UP000028181"/>
    </source>
</evidence>
<dbReference type="PROSITE" id="PS51077">
    <property type="entry name" value="HTH_ICLR"/>
    <property type="match status" value="1"/>
</dbReference>
<dbReference type="GO" id="GO:0045892">
    <property type="term" value="P:negative regulation of DNA-templated transcription"/>
    <property type="evidence" value="ECO:0007669"/>
    <property type="project" value="TreeGrafter"/>
</dbReference>
<keyword evidence="2" id="KW-0238">DNA-binding</keyword>
<dbReference type="eggNOG" id="COG1414">
    <property type="taxonomic scope" value="Bacteria"/>
</dbReference>
<geneLocation type="plasmid" evidence="7">
    <name>II</name>
</geneLocation>
<dbReference type="SMART" id="SM00346">
    <property type="entry name" value="HTH_ICLR"/>
    <property type="match status" value="1"/>
</dbReference>
<evidence type="ECO:0000256" key="3">
    <source>
        <dbReference type="ARBA" id="ARBA00023163"/>
    </source>
</evidence>
<evidence type="ECO:0000259" key="4">
    <source>
        <dbReference type="PROSITE" id="PS51077"/>
    </source>
</evidence>
<reference evidence="7" key="1">
    <citation type="journal article" date="2014" name="BMC Genomics">
        <title>Genome sequencing of two Neorhizobium galegae strains reveals a noeT gene responsible for the unusual acetylation of the nodulation factors.</title>
        <authorList>
            <person name="Osterman J."/>
            <person name="Marsh J."/>
            <person name="Laine P.K."/>
            <person name="Zeng Z."/>
            <person name="Alatalo E."/>
            <person name="Sullivan J.T."/>
            <person name="Young J.P."/>
            <person name="Thomas-Oates J."/>
            <person name="Paulin L."/>
            <person name="Lindstrom K."/>
        </authorList>
    </citation>
    <scope>NUCLEOTIDE SEQUENCE [LARGE SCALE GENOMIC DNA]</scope>
    <source>
        <strain evidence="7">HAMBI 540</strain>
    </source>
</reference>
<dbReference type="AlphaFoldDB" id="A0A068T2V4"/>
<gene>
    <name evidence="6" type="primary">kdgR</name>
    <name evidence="6" type="ORF">RG540_PA16880</name>
</gene>
<dbReference type="Pfam" id="PF09339">
    <property type="entry name" value="HTH_IclR"/>
    <property type="match status" value="1"/>
</dbReference>
<evidence type="ECO:0000313" key="6">
    <source>
        <dbReference type="EMBL" id="CDN52364.1"/>
    </source>
</evidence>
<dbReference type="Gene3D" id="3.30.450.40">
    <property type="match status" value="1"/>
</dbReference>
<dbReference type="SUPFAM" id="SSF46785">
    <property type="entry name" value="Winged helix' DNA-binding domain"/>
    <property type="match status" value="1"/>
</dbReference>
<dbReference type="Proteomes" id="UP000028181">
    <property type="component" value="Plasmid pHAMBI540a"/>
</dbReference>
<feature type="domain" description="HTH iclR-type" evidence="4">
    <location>
        <begin position="19"/>
        <end position="80"/>
    </location>
</feature>
<dbReference type="InterPro" id="IPR014757">
    <property type="entry name" value="Tscrpt_reg_IclR_C"/>
</dbReference>
<dbReference type="PATRIC" id="fig|1028800.3.peg.6352"/>
<evidence type="ECO:0000259" key="5">
    <source>
        <dbReference type="PROSITE" id="PS51078"/>
    </source>
</evidence>
<dbReference type="Gene3D" id="1.10.10.10">
    <property type="entry name" value="Winged helix-like DNA-binding domain superfamily/Winged helix DNA-binding domain"/>
    <property type="match status" value="1"/>
</dbReference>
<dbReference type="EMBL" id="HG938354">
    <property type="protein sequence ID" value="CDN52364.1"/>
    <property type="molecule type" value="Genomic_DNA"/>
</dbReference>
<protein>
    <submittedName>
        <fullName evidence="6">Transcriptional regulator KdgR</fullName>
    </submittedName>
</protein>
<dbReference type="InterPro" id="IPR050707">
    <property type="entry name" value="HTH_MetabolicPath_Reg"/>
</dbReference>
<name>A0A068T2V4_NEOGA</name>
<evidence type="ECO:0000256" key="2">
    <source>
        <dbReference type="ARBA" id="ARBA00023125"/>
    </source>
</evidence>
<dbReference type="FunFam" id="1.10.10.10:FF:000056">
    <property type="entry name" value="IclR family transcriptional regulator"/>
    <property type="match status" value="1"/>
</dbReference>
<organism evidence="6 7">
    <name type="scientific">Neorhizobium galegae bv. orientalis str. HAMBI 540</name>
    <dbReference type="NCBI Taxonomy" id="1028800"/>
    <lineage>
        <taxon>Bacteria</taxon>
        <taxon>Pseudomonadati</taxon>
        <taxon>Pseudomonadota</taxon>
        <taxon>Alphaproteobacteria</taxon>
        <taxon>Hyphomicrobiales</taxon>
        <taxon>Rhizobiaceae</taxon>
        <taxon>Rhizobium/Agrobacterium group</taxon>
        <taxon>Neorhizobium</taxon>
    </lineage>
</organism>
<keyword evidence="7" id="KW-1185">Reference proteome</keyword>
<dbReference type="GO" id="GO:0003700">
    <property type="term" value="F:DNA-binding transcription factor activity"/>
    <property type="evidence" value="ECO:0007669"/>
    <property type="project" value="TreeGrafter"/>
</dbReference>
<dbReference type="Pfam" id="PF01614">
    <property type="entry name" value="IclR_C"/>
    <property type="match status" value="1"/>
</dbReference>
<proteinExistence type="predicted"/>
<dbReference type="InterPro" id="IPR036390">
    <property type="entry name" value="WH_DNA-bd_sf"/>
</dbReference>
<feature type="domain" description="IclR-ED" evidence="5">
    <location>
        <begin position="81"/>
        <end position="252"/>
    </location>
</feature>
<dbReference type="PANTHER" id="PTHR30136">
    <property type="entry name" value="HELIX-TURN-HELIX TRANSCRIPTIONAL REGULATOR, ICLR FAMILY"/>
    <property type="match status" value="1"/>
</dbReference>
<dbReference type="PROSITE" id="PS51078">
    <property type="entry name" value="ICLR_ED"/>
    <property type="match status" value="1"/>
</dbReference>
<dbReference type="OrthoDB" id="9790046at2"/>
<dbReference type="GeneID" id="24261057"/>
<keyword evidence="6" id="KW-0614">Plasmid</keyword>
<dbReference type="InterPro" id="IPR029016">
    <property type="entry name" value="GAF-like_dom_sf"/>
</dbReference>
<accession>A0A068T2V4</accession>
<dbReference type="InterPro" id="IPR036388">
    <property type="entry name" value="WH-like_DNA-bd_sf"/>
</dbReference>
<evidence type="ECO:0000256" key="1">
    <source>
        <dbReference type="ARBA" id="ARBA00023015"/>
    </source>
</evidence>